<comment type="caution">
    <text evidence="3">The sequence shown here is derived from an EMBL/GenBank/DDBJ whole genome shotgun (WGS) entry which is preliminary data.</text>
</comment>
<gene>
    <name evidence="3" type="ORF">BN569_01585</name>
</gene>
<feature type="signal peptide" evidence="2">
    <location>
        <begin position="1"/>
        <end position="21"/>
    </location>
</feature>
<feature type="chain" id="PRO_5039219247" evidence="2">
    <location>
        <begin position="22"/>
        <end position="169"/>
    </location>
</feature>
<evidence type="ECO:0000256" key="1">
    <source>
        <dbReference type="SAM" id="MobiDB-lite"/>
    </source>
</evidence>
<accession>R5L907</accession>
<keyword evidence="2" id="KW-0732">Signal</keyword>
<evidence type="ECO:0000313" key="4">
    <source>
        <dbReference type="Proteomes" id="UP000018300"/>
    </source>
</evidence>
<proteinExistence type="predicted"/>
<feature type="compositionally biased region" description="Polar residues" evidence="1">
    <location>
        <begin position="52"/>
        <end position="86"/>
    </location>
</feature>
<dbReference type="PROSITE" id="PS51257">
    <property type="entry name" value="PROKAR_LIPOPROTEIN"/>
    <property type="match status" value="1"/>
</dbReference>
<dbReference type="Proteomes" id="UP000018300">
    <property type="component" value="Unassembled WGS sequence"/>
</dbReference>
<organism evidence="3 4">
    <name type="scientific">Eshraghiella crossota CAG:259</name>
    <dbReference type="NCBI Taxonomy" id="1263062"/>
    <lineage>
        <taxon>Bacteria</taxon>
        <taxon>Bacillati</taxon>
        <taxon>Bacillota</taxon>
        <taxon>Clostridia</taxon>
        <taxon>Lachnospirales</taxon>
        <taxon>Lachnospiraceae</taxon>
        <taxon>Eshraghiella</taxon>
    </lineage>
</organism>
<dbReference type="AlphaFoldDB" id="R5L907"/>
<evidence type="ECO:0000313" key="3">
    <source>
        <dbReference type="EMBL" id="CCY75583.1"/>
    </source>
</evidence>
<reference evidence="3" key="1">
    <citation type="submission" date="2012-11" db="EMBL/GenBank/DDBJ databases">
        <title>Dependencies among metagenomic species, viruses, plasmids and units of genetic variation.</title>
        <authorList>
            <person name="Nielsen H.B."/>
            <person name="Almeida M."/>
            <person name="Juncker A.S."/>
            <person name="Rasmussen S."/>
            <person name="Li J."/>
            <person name="Sunagawa S."/>
            <person name="Plichta D."/>
            <person name="Gautier L."/>
            <person name="Le Chatelier E."/>
            <person name="Peletier E."/>
            <person name="Bonde I."/>
            <person name="Nielsen T."/>
            <person name="Manichanh C."/>
            <person name="Arumugam M."/>
            <person name="Batto J."/>
            <person name="Santos M.B.Q.D."/>
            <person name="Blom N."/>
            <person name="Borruel N."/>
            <person name="Burgdorf K.S."/>
            <person name="Boumezbeur F."/>
            <person name="Casellas F."/>
            <person name="Dore J."/>
            <person name="Guarner F."/>
            <person name="Hansen T."/>
            <person name="Hildebrand F."/>
            <person name="Kaas R.S."/>
            <person name="Kennedy S."/>
            <person name="Kristiansen K."/>
            <person name="Kultima J.R."/>
            <person name="Leonard P."/>
            <person name="Levenez F."/>
            <person name="Lund O."/>
            <person name="Moumen B."/>
            <person name="Le Paslier D."/>
            <person name="Pons N."/>
            <person name="Pedersen O."/>
            <person name="Prifti E."/>
            <person name="Qin J."/>
            <person name="Raes J."/>
            <person name="Tap J."/>
            <person name="Tims S."/>
            <person name="Ussery D.W."/>
            <person name="Yamada T."/>
            <person name="MetaHit consortium"/>
            <person name="Renault P."/>
            <person name="Sicheritz-Ponten T."/>
            <person name="Bork P."/>
            <person name="Wang J."/>
            <person name="Brunak S."/>
            <person name="Ehrlich S.D."/>
        </authorList>
    </citation>
    <scope>NUCLEOTIDE SEQUENCE [LARGE SCALE GENOMIC DNA]</scope>
</reference>
<name>R5L907_9FIRM</name>
<evidence type="ECO:0000256" key="2">
    <source>
        <dbReference type="SAM" id="SignalP"/>
    </source>
</evidence>
<dbReference type="EMBL" id="CAYU010000016">
    <property type="protein sequence ID" value="CCY75583.1"/>
    <property type="molecule type" value="Genomic_DNA"/>
</dbReference>
<feature type="region of interest" description="Disordered" evidence="1">
    <location>
        <begin position="37"/>
        <end position="87"/>
    </location>
</feature>
<sequence>MKKLLVPVILMMALLAGCGNAGNDSLVNKDYTIDSSDNNEAEVTTPAKNEEQQTTSVKNEEQQTTSVKAGEDSTTNASNGNTLNQPSDDRFAYKIKGSIMDFDSVKGPYIIIDLDKMTVLDSTSKNARIDNYSYDGTVLTITLSSDEDKNPQTYVIDTSVKSMGKLPVS</sequence>
<protein>
    <submittedName>
        <fullName evidence="3">Putative TpgX protein</fullName>
    </submittedName>
</protein>